<dbReference type="AlphaFoldDB" id="A0ABD3AAA8"/>
<dbReference type="Proteomes" id="UP001630127">
    <property type="component" value="Unassembled WGS sequence"/>
</dbReference>
<organism evidence="2 3">
    <name type="scientific">Cinchona calisaya</name>
    <dbReference type="NCBI Taxonomy" id="153742"/>
    <lineage>
        <taxon>Eukaryota</taxon>
        <taxon>Viridiplantae</taxon>
        <taxon>Streptophyta</taxon>
        <taxon>Embryophyta</taxon>
        <taxon>Tracheophyta</taxon>
        <taxon>Spermatophyta</taxon>
        <taxon>Magnoliopsida</taxon>
        <taxon>eudicotyledons</taxon>
        <taxon>Gunneridae</taxon>
        <taxon>Pentapetalae</taxon>
        <taxon>asterids</taxon>
        <taxon>lamiids</taxon>
        <taxon>Gentianales</taxon>
        <taxon>Rubiaceae</taxon>
        <taxon>Cinchonoideae</taxon>
        <taxon>Cinchoneae</taxon>
        <taxon>Cinchona</taxon>
    </lineage>
</organism>
<comment type="caution">
    <text evidence="2">The sequence shown here is derived from an EMBL/GenBank/DDBJ whole genome shotgun (WGS) entry which is preliminary data.</text>
</comment>
<reference evidence="2 3" key="1">
    <citation type="submission" date="2024-11" db="EMBL/GenBank/DDBJ databases">
        <title>A near-complete genome assembly of Cinchona calisaya.</title>
        <authorList>
            <person name="Lian D.C."/>
            <person name="Zhao X.W."/>
            <person name="Wei L."/>
        </authorList>
    </citation>
    <scope>NUCLEOTIDE SEQUENCE [LARGE SCALE GENOMIC DNA]</scope>
    <source>
        <tissue evidence="2">Nenye</tissue>
    </source>
</reference>
<sequence>MGENSSSEGYPNNRVVLGDVTNQLGKRGISSISGDGICDNVDRRERARDKGKRACISPRPCSRISSLKGNVIMGISKIPNEIKDPKLLKNVVDSSTVQATMQASDDPRCSLEDGVSRRNCVSDTDCAEVEVICDSEEGQVGSGGSQDDDTDAHVSENDGDDHGVDNFVLSQTGSVDCTRLPESQESRNFELERCSGLKADGCLNSVTDTEFIKSCSCSFCTKAAYILLDLHYQDMKGRIAALKKSQKDASILVERSCRNKGTEKHGTRSSSKQPNLEHDLMTQWRSLFLHMEDIFAHESKGLEASLLSLKDLRDKCKTELEVINGTTPENH</sequence>
<dbReference type="PANTHER" id="PTHR33924:SF1">
    <property type="entry name" value="DNA-DIRECTED RNA POLYMERASE SUBUNIT BETA"/>
    <property type="match status" value="1"/>
</dbReference>
<dbReference type="EMBL" id="JBJUIK010000005">
    <property type="protein sequence ID" value="KAL3527767.1"/>
    <property type="molecule type" value="Genomic_DNA"/>
</dbReference>
<gene>
    <name evidence="2" type="ORF">ACH5RR_012423</name>
</gene>
<protein>
    <submittedName>
        <fullName evidence="2">Uncharacterized protein</fullName>
    </submittedName>
</protein>
<accession>A0ABD3AAA8</accession>
<dbReference type="PANTHER" id="PTHR33924">
    <property type="entry name" value="CATION-TRANSPORTING ATPASE"/>
    <property type="match status" value="1"/>
</dbReference>
<evidence type="ECO:0000313" key="3">
    <source>
        <dbReference type="Proteomes" id="UP001630127"/>
    </source>
</evidence>
<evidence type="ECO:0000256" key="1">
    <source>
        <dbReference type="SAM" id="MobiDB-lite"/>
    </source>
</evidence>
<name>A0ABD3AAA8_9GENT</name>
<feature type="region of interest" description="Disordered" evidence="1">
    <location>
        <begin position="137"/>
        <end position="163"/>
    </location>
</feature>
<keyword evidence="3" id="KW-1185">Reference proteome</keyword>
<proteinExistence type="predicted"/>
<feature type="compositionally biased region" description="Basic and acidic residues" evidence="1">
    <location>
        <begin position="151"/>
        <end position="163"/>
    </location>
</feature>
<evidence type="ECO:0000313" key="2">
    <source>
        <dbReference type="EMBL" id="KAL3527767.1"/>
    </source>
</evidence>